<keyword evidence="4" id="KW-0238">DNA-binding</keyword>
<dbReference type="RefSeq" id="WP_031366905.1">
    <property type="nucleotide sequence ID" value="NZ_FPKS01000014.1"/>
</dbReference>
<evidence type="ECO:0000313" key="10">
    <source>
        <dbReference type="Proteomes" id="UP000185655"/>
    </source>
</evidence>
<dbReference type="STRING" id="1122154.SAMN02746068_01876"/>
<dbReference type="GO" id="GO:0016987">
    <property type="term" value="F:sigma factor activity"/>
    <property type="evidence" value="ECO:0007669"/>
    <property type="project" value="UniProtKB-KW"/>
</dbReference>
<evidence type="ECO:0000256" key="2">
    <source>
        <dbReference type="ARBA" id="ARBA00023015"/>
    </source>
</evidence>
<dbReference type="InterPro" id="IPR013249">
    <property type="entry name" value="RNA_pol_sigma70_r4_t2"/>
</dbReference>
<dbReference type="EMBL" id="JXJT01000018">
    <property type="protein sequence ID" value="PCS02164.1"/>
    <property type="molecule type" value="Genomic_DNA"/>
</dbReference>
<dbReference type="Pfam" id="PF04542">
    <property type="entry name" value="Sigma70_r2"/>
    <property type="match status" value="1"/>
</dbReference>
<dbReference type="InterPro" id="IPR007627">
    <property type="entry name" value="RNA_pol_sigma70_r2"/>
</dbReference>
<name>A0A1K2HHC5_9LACT</name>
<keyword evidence="2" id="KW-0805">Transcription regulation</keyword>
<dbReference type="SUPFAM" id="SSF88946">
    <property type="entry name" value="Sigma2 domain of RNA polymerase sigma factors"/>
    <property type="match status" value="1"/>
</dbReference>
<dbReference type="OrthoDB" id="9784984at2"/>
<evidence type="ECO:0000256" key="5">
    <source>
        <dbReference type="ARBA" id="ARBA00023163"/>
    </source>
</evidence>
<gene>
    <name evidence="8" type="ORF">RR45_GL000698</name>
    <name evidence="9" type="ORF">SAMN02746068_01876</name>
</gene>
<dbReference type="InterPro" id="IPR039425">
    <property type="entry name" value="RNA_pol_sigma-70-like"/>
</dbReference>
<accession>A0A1K2HHC5</accession>
<dbReference type="Proteomes" id="UP000218979">
    <property type="component" value="Unassembled WGS sequence"/>
</dbReference>
<evidence type="ECO:0000259" key="7">
    <source>
        <dbReference type="Pfam" id="PF08281"/>
    </source>
</evidence>
<dbReference type="PANTHER" id="PTHR43133:SF8">
    <property type="entry name" value="RNA POLYMERASE SIGMA FACTOR HI_1459-RELATED"/>
    <property type="match status" value="1"/>
</dbReference>
<reference evidence="8 11" key="1">
    <citation type="submission" date="2014-12" db="EMBL/GenBank/DDBJ databases">
        <title>Draft genome sequences of 10 type strains of Lactococcus.</title>
        <authorList>
            <person name="Sun Z."/>
            <person name="Zhong Z."/>
            <person name="Liu W."/>
            <person name="Zhang W."/>
            <person name="Zhang H."/>
        </authorList>
    </citation>
    <scope>NUCLEOTIDE SEQUENCE [LARGE SCALE GENOMIC DNA]</scope>
    <source>
        <strain evidence="8 11">DSM 22330</strain>
    </source>
</reference>
<evidence type="ECO:0000256" key="4">
    <source>
        <dbReference type="ARBA" id="ARBA00023125"/>
    </source>
</evidence>
<evidence type="ECO:0000313" key="8">
    <source>
        <dbReference type="EMBL" id="PCS02164.1"/>
    </source>
</evidence>
<dbReference type="SUPFAM" id="SSF88659">
    <property type="entry name" value="Sigma3 and sigma4 domains of RNA polymerase sigma factors"/>
    <property type="match status" value="1"/>
</dbReference>
<evidence type="ECO:0000256" key="1">
    <source>
        <dbReference type="ARBA" id="ARBA00010641"/>
    </source>
</evidence>
<feature type="domain" description="RNA polymerase sigma factor 70 region 4 type 2" evidence="7">
    <location>
        <begin position="101"/>
        <end position="152"/>
    </location>
</feature>
<organism evidence="9 10">
    <name type="scientific">Pseudolactococcus chungangensis CAU 28 = DSM 22330</name>
    <dbReference type="NCBI Taxonomy" id="1122154"/>
    <lineage>
        <taxon>Bacteria</taxon>
        <taxon>Bacillati</taxon>
        <taxon>Bacillota</taxon>
        <taxon>Bacilli</taxon>
        <taxon>Lactobacillales</taxon>
        <taxon>Streptococcaceae</taxon>
        <taxon>Pseudolactococcus</taxon>
    </lineage>
</organism>
<dbReference type="PANTHER" id="PTHR43133">
    <property type="entry name" value="RNA POLYMERASE ECF-TYPE SIGMA FACTO"/>
    <property type="match status" value="1"/>
</dbReference>
<feature type="domain" description="RNA polymerase sigma-70 region 2" evidence="6">
    <location>
        <begin position="16"/>
        <end position="75"/>
    </location>
</feature>
<evidence type="ECO:0000313" key="11">
    <source>
        <dbReference type="Proteomes" id="UP000218979"/>
    </source>
</evidence>
<dbReference type="GO" id="GO:0006352">
    <property type="term" value="P:DNA-templated transcription initiation"/>
    <property type="evidence" value="ECO:0007669"/>
    <property type="project" value="InterPro"/>
</dbReference>
<keyword evidence="3" id="KW-0731">Sigma factor</keyword>
<dbReference type="EMBL" id="FPKS01000014">
    <property type="protein sequence ID" value="SFZ76236.1"/>
    <property type="molecule type" value="Genomic_DNA"/>
</dbReference>
<dbReference type="Gene3D" id="1.10.1740.10">
    <property type="match status" value="1"/>
</dbReference>
<comment type="similarity">
    <text evidence="1">Belongs to the sigma-70 factor family. ECF subfamily.</text>
</comment>
<dbReference type="AlphaFoldDB" id="A0A1K2HHC5"/>
<keyword evidence="5" id="KW-0804">Transcription</keyword>
<proteinExistence type="inferred from homology"/>
<dbReference type="GO" id="GO:0003677">
    <property type="term" value="F:DNA binding"/>
    <property type="evidence" value="ECO:0007669"/>
    <property type="project" value="UniProtKB-KW"/>
</dbReference>
<protein>
    <submittedName>
        <fullName evidence="8">RNA polymerase sigma factor</fullName>
    </submittedName>
    <submittedName>
        <fullName evidence="9">RNA polymerase sigma-70 factor, ECF subfamily</fullName>
    </submittedName>
</protein>
<reference evidence="9 10" key="2">
    <citation type="submission" date="2016-11" db="EMBL/GenBank/DDBJ databases">
        <authorList>
            <person name="Jaros S."/>
            <person name="Januszkiewicz K."/>
            <person name="Wedrychowicz H."/>
        </authorList>
    </citation>
    <scope>NUCLEOTIDE SEQUENCE [LARGE SCALE GENOMIC DNA]</scope>
    <source>
        <strain evidence="9 10">DSM 22330</strain>
    </source>
</reference>
<keyword evidence="11" id="KW-1185">Reference proteome</keyword>
<dbReference type="InterPro" id="IPR014284">
    <property type="entry name" value="RNA_pol_sigma-70_dom"/>
</dbReference>
<dbReference type="Proteomes" id="UP000185655">
    <property type="component" value="Unassembled WGS sequence"/>
</dbReference>
<sequence>MNISPYEQILMTCASEIQRYLIKTGANPADAQDIVQDVFIKLIQADIVLATDKLRPWFYRVALSRFYDLYRREKRYRALLSERFYLIYGNVVNLDNDRSWQLEQALKTLTDYQLGLVTLYYEDDKSVKDISEIYQISEAKVKTDLYRLRHKLKQEMEQNNEDE</sequence>
<dbReference type="InterPro" id="IPR013325">
    <property type="entry name" value="RNA_pol_sigma_r2"/>
</dbReference>
<dbReference type="Pfam" id="PF08281">
    <property type="entry name" value="Sigma70_r4_2"/>
    <property type="match status" value="1"/>
</dbReference>
<dbReference type="Gene3D" id="1.10.10.10">
    <property type="entry name" value="Winged helix-like DNA-binding domain superfamily/Winged helix DNA-binding domain"/>
    <property type="match status" value="1"/>
</dbReference>
<evidence type="ECO:0000256" key="3">
    <source>
        <dbReference type="ARBA" id="ARBA00023082"/>
    </source>
</evidence>
<dbReference type="InterPro" id="IPR013324">
    <property type="entry name" value="RNA_pol_sigma_r3/r4-like"/>
</dbReference>
<dbReference type="NCBIfam" id="TIGR02937">
    <property type="entry name" value="sigma70-ECF"/>
    <property type="match status" value="1"/>
</dbReference>
<evidence type="ECO:0000259" key="6">
    <source>
        <dbReference type="Pfam" id="PF04542"/>
    </source>
</evidence>
<evidence type="ECO:0000313" key="9">
    <source>
        <dbReference type="EMBL" id="SFZ76236.1"/>
    </source>
</evidence>
<dbReference type="InterPro" id="IPR036388">
    <property type="entry name" value="WH-like_DNA-bd_sf"/>
</dbReference>